<dbReference type="InterPro" id="IPR011598">
    <property type="entry name" value="bHLH_dom"/>
</dbReference>
<evidence type="ECO:0000313" key="2">
    <source>
        <dbReference type="Proteomes" id="UP000005239"/>
    </source>
</evidence>
<sequence length="243" mass="27630">MARSSIIQTPQSTSDIKRFRVLKERKRRSRETVAFHELRRTLEATDPKAFWRMEKVDIAEGAAYLIQKLAGVPIVIEEKCPNSNEKLDRIQVEKQRRKRESQAIKKLKQTLLTYFKYAHKRMERADVLITAAEFLTTLKASKHSKRPPCSNDTSPIRSITNTPFSSPHSFYSPTNSVDSGNSSFTSSAISPDLILLASLFNSAGYFPISPIPHPLQTPVLQSPVRIASPPAKKSRTEFFRPWM</sequence>
<dbReference type="InterPro" id="IPR036638">
    <property type="entry name" value="HLH_DNA-bd_sf"/>
</dbReference>
<accession>A0A2A6CG52</accession>
<dbReference type="PROSITE" id="PS50888">
    <property type="entry name" value="BHLH"/>
    <property type="match status" value="2"/>
</dbReference>
<name>A0A2A6CG52_PRIPA</name>
<proteinExistence type="predicted"/>
<dbReference type="SMART" id="SM00353">
    <property type="entry name" value="HLH"/>
    <property type="match status" value="2"/>
</dbReference>
<keyword evidence="2" id="KW-1185">Reference proteome</keyword>
<evidence type="ECO:0000313" key="1">
    <source>
        <dbReference type="EnsemblMetazoa" id="PPA29010.1"/>
    </source>
</evidence>
<dbReference type="Proteomes" id="UP000005239">
    <property type="component" value="Unassembled WGS sequence"/>
</dbReference>
<reference evidence="2" key="1">
    <citation type="journal article" date="2008" name="Nat. Genet.">
        <title>The Pristionchus pacificus genome provides a unique perspective on nematode lifestyle and parasitism.</title>
        <authorList>
            <person name="Dieterich C."/>
            <person name="Clifton S.W."/>
            <person name="Schuster L.N."/>
            <person name="Chinwalla A."/>
            <person name="Delehaunty K."/>
            <person name="Dinkelacker I."/>
            <person name="Fulton L."/>
            <person name="Fulton R."/>
            <person name="Godfrey J."/>
            <person name="Minx P."/>
            <person name="Mitreva M."/>
            <person name="Roeseler W."/>
            <person name="Tian H."/>
            <person name="Witte H."/>
            <person name="Yang S.P."/>
            <person name="Wilson R.K."/>
            <person name="Sommer R.J."/>
        </authorList>
    </citation>
    <scope>NUCLEOTIDE SEQUENCE [LARGE SCALE GENOMIC DNA]</scope>
    <source>
        <strain evidence="2">PS312</strain>
    </source>
</reference>
<accession>A0A8R1ULY1</accession>
<gene>
    <name evidence="1" type="primary">WBGene00118564</name>
</gene>
<organism evidence="1 2">
    <name type="scientific">Pristionchus pacificus</name>
    <name type="common">Parasitic nematode worm</name>
    <dbReference type="NCBI Taxonomy" id="54126"/>
    <lineage>
        <taxon>Eukaryota</taxon>
        <taxon>Metazoa</taxon>
        <taxon>Ecdysozoa</taxon>
        <taxon>Nematoda</taxon>
        <taxon>Chromadorea</taxon>
        <taxon>Rhabditida</taxon>
        <taxon>Rhabditina</taxon>
        <taxon>Diplogasteromorpha</taxon>
        <taxon>Diplogasteroidea</taxon>
        <taxon>Neodiplogasteridae</taxon>
        <taxon>Pristionchus</taxon>
    </lineage>
</organism>
<dbReference type="EnsemblMetazoa" id="PPA29010.1">
    <property type="protein sequence ID" value="PPA29010.1"/>
    <property type="gene ID" value="WBGene00118564"/>
</dbReference>
<dbReference type="Gene3D" id="4.10.280.10">
    <property type="entry name" value="Helix-loop-helix DNA-binding domain"/>
    <property type="match status" value="1"/>
</dbReference>
<dbReference type="SUPFAM" id="SSF47459">
    <property type="entry name" value="HLH, helix-loop-helix DNA-binding domain"/>
    <property type="match status" value="2"/>
</dbReference>
<protein>
    <submittedName>
        <fullName evidence="1">HLH domain containing protein</fullName>
    </submittedName>
</protein>
<reference evidence="1" key="2">
    <citation type="submission" date="2022-06" db="UniProtKB">
        <authorList>
            <consortium name="EnsemblMetazoa"/>
        </authorList>
    </citation>
    <scope>IDENTIFICATION</scope>
    <source>
        <strain evidence="1">PS312</strain>
    </source>
</reference>
<dbReference type="GO" id="GO:0046983">
    <property type="term" value="F:protein dimerization activity"/>
    <property type="evidence" value="ECO:0007669"/>
    <property type="project" value="InterPro"/>
</dbReference>
<dbReference type="AlphaFoldDB" id="A0A2A6CG52"/>